<comment type="caution">
    <text evidence="2">The sequence shown here is derived from an EMBL/GenBank/DDBJ whole genome shotgun (WGS) entry which is preliminary data.</text>
</comment>
<dbReference type="InterPro" id="IPR011990">
    <property type="entry name" value="TPR-like_helical_dom_sf"/>
</dbReference>
<dbReference type="RefSeq" id="WP_188693085.1">
    <property type="nucleotide sequence ID" value="NZ_BMLS01000002.1"/>
</dbReference>
<protein>
    <submittedName>
        <fullName evidence="2">Uncharacterized protein</fullName>
    </submittedName>
</protein>
<reference evidence="2" key="1">
    <citation type="journal article" date="2014" name="Int. J. Syst. Evol. Microbiol.">
        <title>Complete genome sequence of Corynebacterium casei LMG S-19264T (=DSM 44701T), isolated from a smear-ripened cheese.</title>
        <authorList>
            <consortium name="US DOE Joint Genome Institute (JGI-PGF)"/>
            <person name="Walter F."/>
            <person name="Albersmeier A."/>
            <person name="Kalinowski J."/>
            <person name="Ruckert C."/>
        </authorList>
    </citation>
    <scope>NUCLEOTIDE SEQUENCE</scope>
    <source>
        <strain evidence="2">CGMCC 1.7086</strain>
    </source>
</reference>
<dbReference type="AlphaFoldDB" id="A0A918DJU7"/>
<dbReference type="SUPFAM" id="SSF81901">
    <property type="entry name" value="HCP-like"/>
    <property type="match status" value="2"/>
</dbReference>
<accession>A0A918DJU7</accession>
<proteinExistence type="predicted"/>
<dbReference type="InterPro" id="IPR050767">
    <property type="entry name" value="Sel1_AlgK"/>
</dbReference>
<reference evidence="2" key="2">
    <citation type="submission" date="2020-09" db="EMBL/GenBank/DDBJ databases">
        <authorList>
            <person name="Sun Q."/>
            <person name="Zhou Y."/>
        </authorList>
    </citation>
    <scope>NUCLEOTIDE SEQUENCE</scope>
    <source>
        <strain evidence="2">CGMCC 1.7086</strain>
    </source>
</reference>
<evidence type="ECO:0000256" key="1">
    <source>
        <dbReference type="SAM" id="SignalP"/>
    </source>
</evidence>
<dbReference type="PANTHER" id="PTHR11102">
    <property type="entry name" value="SEL-1-LIKE PROTEIN"/>
    <property type="match status" value="1"/>
</dbReference>
<keyword evidence="1" id="KW-0732">Signal</keyword>
<feature type="signal peptide" evidence="1">
    <location>
        <begin position="1"/>
        <end position="25"/>
    </location>
</feature>
<gene>
    <name evidence="2" type="ORF">GCM10010982_16540</name>
</gene>
<keyword evidence="3" id="KW-1185">Reference proteome</keyword>
<dbReference type="Proteomes" id="UP000606935">
    <property type="component" value="Unassembled WGS sequence"/>
</dbReference>
<sequence>MNVKLSGLQSIAIITLTFVCQLSFASPAGCDLEQLNASDSSKEIEPASIEEAKANLIRCAESGNEMAVAWLMMSYLQGNPTANIEKDHNALLKFLETGASKGNTYSQDMLVKFYTDDDFLKLTDETEASARFKAYKWYYASLASKYESVRKFKKIKSLESKMSSQQISQAIAEGEAIYPQNFEKNGDSVYNKLGHKYFEGKVVEKNLKKAHEYTLKAAHYGNEYAQYRLGKHYTQGIGDANVDGPEGIRWYEKSAEQGNAYALFALGELYLNGAHVAQDIPKAIGYIEAAAEKGNSEAKVKLGEFYVNGTHVGKDAKRAFDLFLSASNTHNSQAQYYLGHCFNYGIGVEKDSTSAYSWYMKSAKAGNPDAQYSMAVAKQNGVAEANIPQSLSEAANWYSKASAQGHAKAQFNLGILYAQGGEGVEKNLYQAYKEILLSRVKHEYKEKPLASITQQMSQSELAKVGELLDSLQ</sequence>
<dbReference type="Pfam" id="PF08238">
    <property type="entry name" value="Sel1"/>
    <property type="match status" value="7"/>
</dbReference>
<dbReference type="PANTHER" id="PTHR11102:SF160">
    <property type="entry name" value="ERAD-ASSOCIATED E3 UBIQUITIN-PROTEIN LIGASE COMPONENT HRD3"/>
    <property type="match status" value="1"/>
</dbReference>
<evidence type="ECO:0000313" key="3">
    <source>
        <dbReference type="Proteomes" id="UP000606935"/>
    </source>
</evidence>
<evidence type="ECO:0000313" key="2">
    <source>
        <dbReference type="EMBL" id="GGO68194.1"/>
    </source>
</evidence>
<feature type="chain" id="PRO_5037756954" evidence="1">
    <location>
        <begin position="26"/>
        <end position="472"/>
    </location>
</feature>
<dbReference type="InterPro" id="IPR006597">
    <property type="entry name" value="Sel1-like"/>
</dbReference>
<organism evidence="2 3">
    <name type="scientific">Bowmanella pacifica</name>
    <dbReference type="NCBI Taxonomy" id="502051"/>
    <lineage>
        <taxon>Bacteria</taxon>
        <taxon>Pseudomonadati</taxon>
        <taxon>Pseudomonadota</taxon>
        <taxon>Gammaproteobacteria</taxon>
        <taxon>Alteromonadales</taxon>
        <taxon>Alteromonadaceae</taxon>
        <taxon>Bowmanella</taxon>
    </lineage>
</organism>
<dbReference type="EMBL" id="BMLS01000002">
    <property type="protein sequence ID" value="GGO68194.1"/>
    <property type="molecule type" value="Genomic_DNA"/>
</dbReference>
<name>A0A918DJU7_9ALTE</name>
<dbReference type="SMART" id="SM00671">
    <property type="entry name" value="SEL1"/>
    <property type="match status" value="7"/>
</dbReference>
<dbReference type="Gene3D" id="1.25.40.10">
    <property type="entry name" value="Tetratricopeptide repeat domain"/>
    <property type="match status" value="2"/>
</dbReference>